<dbReference type="GO" id="GO:1903911">
    <property type="term" value="P:positive regulation of receptor clustering"/>
    <property type="evidence" value="ECO:0007669"/>
    <property type="project" value="UniProtKB-UniRule"/>
</dbReference>
<comment type="domain">
    <text evidence="32">Some of the most genetically diverse regions of the viral genome are present in Env. They are called variable regions 1 through 5 (V1 through V5). Coreceptor usage of gp120 is determined mainly by the primary structure of the third variable region (V3) in the outer domain of gp120. The sequence of V3 determines which coreceptor, CCR5 and/or CXCR4 (corresponding to R5/macrophage, X4/T cell and R5X4/T cell and macrophage tropism), is used to trigger the fusion potential of the Env complex, and hence which cells the virus can infect. Binding to CCR5 involves a region adjacent in addition to V3.</text>
</comment>
<feature type="domain" description="Retroviral envelope protein GP41-like" evidence="36">
    <location>
        <begin position="528"/>
        <end position="716"/>
    </location>
</feature>
<evidence type="ECO:0000256" key="7">
    <source>
        <dbReference type="ARBA" id="ARBA00022506"/>
    </source>
</evidence>
<feature type="topological domain" description="Cytoplasmic" evidence="32">
    <location>
        <begin position="704"/>
        <end position="854"/>
    </location>
</feature>
<dbReference type="GO" id="GO:0044175">
    <property type="term" value="C:host cell endosome membrane"/>
    <property type="evidence" value="ECO:0007669"/>
    <property type="project" value="UniProtKB-SubCell"/>
</dbReference>
<keyword evidence="14 32" id="KW-0812">Transmembrane</keyword>
<dbReference type="Pfam" id="PF00517">
    <property type="entry name" value="GP41"/>
    <property type="match status" value="1"/>
</dbReference>
<evidence type="ECO:0000256" key="18">
    <source>
        <dbReference type="ARBA" id="ARBA00022844"/>
    </source>
</evidence>
<keyword evidence="26 32" id="KW-0564">Palmitate</keyword>
<keyword evidence="17 32" id="KW-1161">Viral attachment to host cell</keyword>
<comment type="miscellaneous">
    <text evidence="32">Inhibitors targeting HIV-1 viral envelope proteins are used as antiretroviral drugs. Attachment of virions to the cell surface via non-specific interactions and CD4 binding can be blocked by inhibitors that include cyanovirin-N, cyclotriazadisulfonamide analogs, PRO 2000, TNX 355 and PRO 542. In addition, BMS 806 can block CD4-induced conformational changes. Env interactions with the coreceptor molecules can be targeted by CCR5 antagonists including SCH-D, maraviroc (UK 427857) and aplaviroc (GW 873140), and the CXCR4 antagonist AMD 070. Fusion of viral and cellular membranes can be inhibited by peptides such as enfuvirtide and tifuvirtide (T 1249). Resistance to inhibitors associated with mutations in Env are observed. Most of the time, single mutations confer only a modest reduction in drug susceptibility. Combination of several mutations is usually required to develop a high-level drug resistance.</text>
</comment>
<evidence type="ECO:0000256" key="6">
    <source>
        <dbReference type="ARBA" id="ARBA00004650"/>
    </source>
</evidence>
<keyword evidence="29 32" id="KW-0899">Viral immunoevasion</keyword>
<keyword evidence="8 32" id="KW-1170">Fusion of virus membrane with host endosomal membrane</keyword>
<comment type="function">
    <text evidence="32">Transmembrane protein gp41: Acts as a class I viral fusion protein. Under the current model, the protein has at least 3 conformational states: pre-fusion native state, pre-hairpin intermediate state, and post-fusion hairpin state. During fusion of viral and target intracellular membranes, the coiled coil regions (heptad repeats) assume a trimer-of-hairpins structure, positioning the fusion peptide in close proximity to the C-terminal region of the ectodomain. The formation of this structure appears to drive apposition and subsequent fusion of viral and target cell membranes. Complete fusion occurs in host cell endosomes and is dynamin-dependent, however some lipid transfer might occur at the plasma membrane. The virus undergoes clathrin-dependent internalization long before endosomal fusion, thus minimizing the surface exposure of conserved viral epitopes during fusion and reducing the efficacy of inhibitors targeting these epitopes. Membranes fusion leads to delivery of the nucleocapsid into the cytoplasm.</text>
</comment>
<evidence type="ECO:0000313" key="37">
    <source>
        <dbReference type="EMBL" id="AIX96773.1"/>
    </source>
</evidence>
<dbReference type="CDD" id="cd09909">
    <property type="entry name" value="HIV-1-like_HR1-HR2"/>
    <property type="match status" value="1"/>
</dbReference>
<comment type="domain">
    <text evidence="32">The YXXL motif is involved in determining the exact site of viral release at the surface of infected mononuclear cells and promotes endocytosis. YXXL and di-leucine endocytosis motifs interact directly or indirectly with the clathrin adapter complexes, opperate independently, and their activities are not additive.</text>
</comment>
<comment type="domain">
    <text evidence="32 33">The 17 amino acids long immunosuppressive region is present in many retroviral envelope proteins. Synthetic peptides derived from this relatively conserved sequence inhibit immune function in vitro and in vivo.</text>
</comment>
<accession>A0A0A1CNB7</accession>
<evidence type="ECO:0000259" key="36">
    <source>
        <dbReference type="Pfam" id="PF00517"/>
    </source>
</evidence>
<evidence type="ECO:0000256" key="30">
    <source>
        <dbReference type="ARBA" id="ARBA00023288"/>
    </source>
</evidence>
<keyword evidence="13 32" id="KW-0165">Cleavage on pair of basic residues</keyword>
<evidence type="ECO:0000256" key="27">
    <source>
        <dbReference type="ARBA" id="ARBA00023157"/>
    </source>
</evidence>
<feature type="disulfide bond" evidence="32">
    <location>
        <begin position="232"/>
        <end position="243"/>
    </location>
</feature>
<comment type="subcellular location">
    <molecule>Surface protein gp120</molecule>
    <subcellularLocation>
        <location evidence="32">Virion membrane</location>
        <topology evidence="32">Peripheral membrane protein</topology>
    </subcellularLocation>
    <subcellularLocation>
        <location evidence="32">Host cell membrane</location>
        <topology evidence="32">Peripheral membrane protein</topology>
    </subcellularLocation>
    <subcellularLocation>
        <location evidence="32">Host endosome membrane</location>
        <topology evidence="32">Single-pass type I membrane protein</topology>
    </subcellularLocation>
    <text evidence="32">The surface protein is not anchored to the viral envelope, but associates with the extravirion surface through its binding to TM. It is probably concentrated at the site of budding and incorporated into the virions possibly by contacts between the cytoplasmic tail of Env and the N-terminus of Gag.</text>
</comment>
<evidence type="ECO:0000256" key="1">
    <source>
        <dbReference type="ARBA" id="ARBA00004402"/>
    </source>
</evidence>
<feature type="region of interest" description="Immunosuppression" evidence="32">
    <location>
        <begin position="572"/>
        <end position="590"/>
    </location>
</feature>
<comment type="function">
    <text evidence="32">Surface protein gp120: Attaches the virus to the host lymphoid cell by binding to the primary receptor CD4. This interaction induces a structural rearrangement creating a high affinity binding site for a chemokine coreceptor like CXCR4 and/or CCR5. Acts as a ligand for CD209/DC-SIGN and CLEC4M/DC-SIGNR, which are respectively found on dendritic cells (DCs), and on endothelial cells of liver sinusoids and lymph node sinuses. These interactions allow capture of viral particles at mucosal surfaces by these cells and subsequent transmission to permissive cells. HIV subverts the migration properties of dendritic cells to gain access to CD4+ T-cells in lymph nodes. Virus transmission to permissive T-cells occurs either in trans (without DCs infection, through viral capture and transmission), or in cis (following DCs productive infection, through the usual CD4-gp120 interaction), thereby inducing a robust infection. In trans infection, bound virions remain infectious over days and it is proposed that they are not degraded, but protected in non-lysosomal acidic organelles within the DCs close to the cell membrane thus contributing to the viral infectious potential during DCs' migration from the periphery to the lymphoid tissues. On arrival at lymphoid tissues, intact virions recycle back to DCs' cell surface allowing virus transmission to CD4+ T-cells.</text>
</comment>
<dbReference type="GO" id="GO:0016020">
    <property type="term" value="C:membrane"/>
    <property type="evidence" value="ECO:0007669"/>
    <property type="project" value="UniProtKB-UniRule"/>
</dbReference>
<evidence type="ECO:0000256" key="14">
    <source>
        <dbReference type="ARBA" id="ARBA00022692"/>
    </source>
</evidence>
<dbReference type="GO" id="GO:0039654">
    <property type="term" value="P:fusion of virus membrane with host endosome membrane"/>
    <property type="evidence" value="ECO:0007669"/>
    <property type="project" value="UniProtKB-UniRule"/>
</dbReference>
<evidence type="ECO:0000256" key="10">
    <source>
        <dbReference type="ARBA" id="ARBA00022570"/>
    </source>
</evidence>
<evidence type="ECO:0000256" key="22">
    <source>
        <dbReference type="ARBA" id="ARBA00022989"/>
    </source>
</evidence>
<keyword evidence="23 32" id="KW-1039">Host endosome</keyword>
<evidence type="ECO:0000256" key="15">
    <source>
        <dbReference type="ARBA" id="ARBA00022703"/>
    </source>
</evidence>
<keyword evidence="18 32" id="KW-0946">Virion</keyword>
<comment type="PTM">
    <text evidence="32">Palmitoylation of the transmembrane protein and of Env polyprotein (prior to its proteolytic cleavage) is essential for their association with host cell membrane lipid rafts. Palmitoylation is therefore required for envelope trafficking to classical lipid rafts, but not for viral replication.</text>
</comment>
<dbReference type="GO" id="GO:0019082">
    <property type="term" value="P:viral protein processing"/>
    <property type="evidence" value="ECO:0007669"/>
    <property type="project" value="UniProtKB-UniRule"/>
</dbReference>
<comment type="similarity">
    <text evidence="32">Belongs to the HIV-1 env protein family.</text>
</comment>
<feature type="disulfide bond" evidence="32">
    <location>
        <begin position="59"/>
        <end position="79"/>
    </location>
</feature>
<dbReference type="FunFam" id="1.10.287.210:FF:000001">
    <property type="entry name" value="Envelope glycoprotein gp160"/>
    <property type="match status" value="1"/>
</dbReference>
<evidence type="ECO:0000256" key="12">
    <source>
        <dbReference type="ARBA" id="ARBA00022595"/>
    </source>
</evidence>
<feature type="chain" id="PRO_5023397377" description="Envelope glycoprotein gp160" evidence="32">
    <location>
        <begin position="38"/>
        <end position="854"/>
    </location>
</feature>
<dbReference type="EMBL" id="KM355090">
    <property type="protein sequence ID" value="AIX96773.1"/>
    <property type="molecule type" value="Genomic_RNA"/>
</dbReference>
<feature type="disulfide bond" evidence="32">
    <location>
        <begin position="222"/>
        <end position="251"/>
    </location>
</feature>
<dbReference type="GO" id="GO:0019031">
    <property type="term" value="C:viral envelope"/>
    <property type="evidence" value="ECO:0007669"/>
    <property type="project" value="UniProtKB-KW"/>
</dbReference>
<dbReference type="SUPFAM" id="SSF58069">
    <property type="entry name" value="Virus ectodomain"/>
    <property type="match status" value="1"/>
</dbReference>
<keyword evidence="30 32" id="KW-0449">Lipoprotein</keyword>
<evidence type="ECO:0000256" key="24">
    <source>
        <dbReference type="ARBA" id="ARBA00023054"/>
    </source>
</evidence>
<comment type="subcellular location">
    <subcellularLocation>
        <location evidence="3">Host cell membrane</location>
        <topology evidence="3">Peripheral membrane protein</topology>
    </subcellularLocation>
    <subcellularLocation>
        <location evidence="1">Host cell membrane</location>
        <topology evidence="1">Single-pass type I membrane protein</topology>
    </subcellularLocation>
    <subcellularLocation>
        <location evidence="2">Host endosome membrane</location>
        <topology evidence="2">Peripheral membrane protein</topology>
    </subcellularLocation>
    <subcellularLocation>
        <location evidence="5">Host endosome membrane</location>
        <topology evidence="5">Single-pass type I membrane protein</topology>
    </subcellularLocation>
    <subcellularLocation>
        <location evidence="6">Virion membrane</location>
        <topology evidence="6">Peripheral membrane protein</topology>
    </subcellularLocation>
    <subcellularLocation>
        <location evidence="4">Virion membrane</location>
        <topology evidence="4">Single-pass type I membrane protein</topology>
    </subcellularLocation>
</comment>
<feature type="region of interest" description="MPER; binding to GalCer" evidence="32">
    <location>
        <begin position="660"/>
        <end position="681"/>
    </location>
</feature>
<protein>
    <recommendedName>
        <fullName evidence="32">Envelope glycoprotein gp160</fullName>
    </recommendedName>
    <alternativeName>
        <fullName evidence="32">Env polyprotein</fullName>
    </alternativeName>
    <component>
        <recommendedName>
            <fullName evidence="32">Surface protein gp120</fullName>
            <shortName evidence="32">SU</shortName>
        </recommendedName>
        <alternativeName>
            <fullName evidence="32">Glycoprotein 120</fullName>
            <shortName evidence="32">gp120</shortName>
        </alternativeName>
    </component>
    <component>
        <recommendedName>
            <fullName evidence="32">Transmembrane protein gp41</fullName>
            <shortName evidence="32">TM</shortName>
        </recommendedName>
        <alternativeName>
            <fullName evidence="32">Glycoprotein 41</fullName>
            <shortName evidence="32">gp41</shortName>
        </alternativeName>
    </component>
</protein>
<sequence length="854" mass="96682">MKVKGTRRTYQHSWRGGIMLQWGIMLLGILMICNATEQLWVTVYYGVPVWKDASTTLFCASDAKAYVTERHNVWATHACVPTDPNPQEVVMENVTEYFDIWNNSMVDQMHEDIISLWDQSLKPCVKLTPLCVTLNCSDYKKNSTTTANTTMEGEMKNCSFNITTSIRDKVKKEYALFYRIDIVPIDNDRNDTDTYRLISCNTSVITQACPKISFEPIPIHYCTPAGFAILKCNNKTFSGKGPCKNVSTVQCTHGIRPVVSTQLLLNGSLAEEKVILRSENFTDNAKTIIVQLNQTVVINCTRPNNNTRKSIHIGPGGAFYATGDIIGDIRQAHCNLSRTEWNNTLKQVAWKLQEQYNKTTITFKPPSGGDPEIVMHSFNCGGEFFYCNTTQLFNSTWENGTSTNTTGNEIITLPCRIKQIINMWQEVGKAMYAPPIGGQIRCSSNITGLLLIRDGGNNSSNNDIFRPGGGNMKDNWRSELYKYKVVSIEPIGVAPTKARRRVVQREKRAVGTIGAMFLGFLGAAGSTMGAASVTLTVQARQLLSGIVQQQNNLLRAIDAQQHLLQLTVWGIKQLQARVLAVERFLRDQQLLGIWGCSGKLICTTNVPWNASWSNKSLNQIWENMTWMQWEKEIDNYTNLIHTLLENSQNQQEKNEQELLELDKWASLWNWFSITNWLWYIRIFIIIVGGLVGLRIVFAVLSIVNRVRQGYSPLSLQTHFPTSRGPDRPGGTEEEGGERDRGGSTRLVHGFLALIWDDLRSLCLFSYHRLRDLLLIVARSVELLGHRGWEILKYWWNLLQYWSQELKNSAVSLLNATAIAVAEGTDRVIEVVQRVFRAILNIPTRIRQGFERALL</sequence>
<dbReference type="FunFam" id="1.20.5.490:FF:000001">
    <property type="entry name" value="Envelope glycoprotein gp160"/>
    <property type="match status" value="1"/>
</dbReference>
<feature type="transmembrane region" description="Helical" evidence="33">
    <location>
        <begin position="12"/>
        <end position="32"/>
    </location>
</feature>
<evidence type="ECO:0000256" key="3">
    <source>
        <dbReference type="ARBA" id="ARBA00004505"/>
    </source>
</evidence>
<dbReference type="GO" id="GO:0019064">
    <property type="term" value="P:fusion of virus membrane with host plasma membrane"/>
    <property type="evidence" value="ECO:0007669"/>
    <property type="project" value="UniProtKB-UniRule"/>
</dbReference>
<feature type="region of interest" description="Disordered" evidence="34">
    <location>
        <begin position="716"/>
        <end position="741"/>
    </location>
</feature>
<organism evidence="37">
    <name type="scientific">Human immunodeficiency virus type 1</name>
    <name type="common">HIV-1</name>
    <dbReference type="NCBI Taxonomy" id="11676"/>
    <lineage>
        <taxon>Viruses</taxon>
        <taxon>Riboviria</taxon>
        <taxon>Pararnavirae</taxon>
        <taxon>Artverviricota</taxon>
        <taxon>Revtraviricetes</taxon>
        <taxon>Ortervirales</taxon>
        <taxon>Retroviridae</taxon>
        <taxon>Orthoretrovirinae</taxon>
        <taxon>Lentivirus</taxon>
        <taxon>Lentivirus humimdef1</taxon>
    </lineage>
</organism>
<feature type="transmembrane region" description="Helical" evidence="33">
    <location>
        <begin position="676"/>
        <end position="703"/>
    </location>
</feature>
<feature type="chain" id="PRO_5023397378" description="Transmembrane protein gp41" evidence="32">
    <location>
        <begin position="509"/>
        <end position="854"/>
    </location>
</feature>
<evidence type="ECO:0000256" key="34">
    <source>
        <dbReference type="SAM" id="MobiDB-lite"/>
    </source>
</evidence>
<keyword evidence="21 32" id="KW-1164">Virus endocytosis by host</keyword>
<feature type="domain" description="Human immunodeficiency virus 1 envelope glycoprotein Gp120" evidence="35">
    <location>
        <begin position="39"/>
        <end position="148"/>
    </location>
</feature>
<keyword evidence="19 32" id="KW-1043">Host membrane</keyword>
<keyword evidence="7 32" id="KW-1168">Fusion of virus membrane with host membrane</keyword>
<comment type="caution">
    <text evidence="32 33">Lacks conserved residue(s) required for the propagation of feature annotation.</text>
</comment>
<evidence type="ECO:0000256" key="13">
    <source>
        <dbReference type="ARBA" id="ARBA00022685"/>
    </source>
</evidence>
<evidence type="ECO:0000256" key="21">
    <source>
        <dbReference type="ARBA" id="ARBA00022890"/>
    </source>
</evidence>
<evidence type="ECO:0000256" key="19">
    <source>
        <dbReference type="ARBA" id="ARBA00022870"/>
    </source>
</evidence>
<evidence type="ECO:0000256" key="28">
    <source>
        <dbReference type="ARBA" id="ARBA00023180"/>
    </source>
</evidence>
<evidence type="ECO:0000256" key="31">
    <source>
        <dbReference type="ARBA" id="ARBA00023296"/>
    </source>
</evidence>
<keyword evidence="24 32" id="KW-0175">Coiled coil</keyword>
<keyword evidence="28 32" id="KW-0325">Glycoprotein</keyword>
<keyword evidence="15 32" id="KW-0053">Apoptosis</keyword>
<dbReference type="SUPFAM" id="SSF56502">
    <property type="entry name" value="gp120 core"/>
    <property type="match status" value="2"/>
</dbReference>
<dbReference type="HAMAP" id="MF_04083">
    <property type="entry name" value="HIV_ENV"/>
    <property type="match status" value="1"/>
</dbReference>
<name>A0A0A1CNB7_HV1</name>
<feature type="region of interest" description="CD4-binding loop" evidence="32">
    <location>
        <begin position="366"/>
        <end position="376"/>
    </location>
</feature>
<comment type="subunit">
    <text evidence="32">The mature envelope protein (Env) consists of a homotrimer of non-covalently associated gp120-gp41 heterodimers. The resulting complex protrudes from the virus surface as a spike. There seems to be as few as 10 spikes on the average virion. Surface protein gp120 interacts with host CD4, CCR5 and CXCR4. Gp120 also interacts with the C-type lectins CD209/DC-SIGN and CLEC4M/DC-SIGNR (collectively referred to as DC-SIGN(R)). Gp120 and gp41 interact with GalCer. Gp120 interacts with host ITGA4/ITGB7 complex; on CD4+ T-cells, this interaction results in rapid activation of integrin ITGAL/LFA-1, which facilitates efficient cell-to-cell spreading of HIV-1. Gp120 interacts with cell-associated heparan sulfate; this interaction increases virus infectivity on permissive cells and may be involved in infection of CD4- cells.</text>
</comment>
<evidence type="ECO:0000256" key="33">
    <source>
        <dbReference type="RuleBase" id="RU363095"/>
    </source>
</evidence>
<keyword evidence="22 32" id="KW-1133">Transmembrane helix</keyword>
<dbReference type="GO" id="GO:0055036">
    <property type="term" value="C:virion membrane"/>
    <property type="evidence" value="ECO:0007669"/>
    <property type="project" value="UniProtKB-SubCell"/>
</dbReference>
<evidence type="ECO:0000256" key="23">
    <source>
        <dbReference type="ARBA" id="ARBA00023046"/>
    </source>
</evidence>
<feature type="domain" description="Human immunodeficiency virus 1 envelope glycoprotein Gp120" evidence="35">
    <location>
        <begin position="153"/>
        <end position="508"/>
    </location>
</feature>
<keyword evidence="25 32" id="KW-0472">Membrane</keyword>
<feature type="short sequence motif" description="Di-leucine internalization motif" evidence="32">
    <location>
        <begin position="853"/>
        <end position="854"/>
    </location>
</feature>
<comment type="miscellaneous">
    <text evidence="32">HIV-1 lineages are divided in three main groups, M (for Major), O (for Outlier), and N (for New, or Non-M, Non-O). The vast majority of strains found worldwide belong to the group M. Group O seems to be endemic to and largely confined to Cameroon and neighboring countries in West Central Africa, where these viruses represent a small minority of HIV-1 strains. The group N is represented by a limited number of isolates from Cameroonian persons. The group M is further subdivided in 9 clades or subtypes (A to D, F to H, J and K).</text>
</comment>
<reference evidence="37" key="2">
    <citation type="journal article" date="2015" name="PLoS Pathog.">
        <title>Compartmentalized Replication of R5 T Cell-Tropic HIV-1 in the Central Nervous System Early in the Course of Infection.</title>
        <authorList>
            <person name="Sturdevant C.B."/>
            <person name="Joseph S.B."/>
            <person name="Schnell G."/>
            <person name="Price R.W."/>
            <person name="Swanstrom R."/>
            <person name="Spudich S."/>
        </authorList>
    </citation>
    <scope>NUCLEOTIDE SEQUENCE</scope>
    <source>
        <strain evidence="37">9096_022912_CSF_15</strain>
    </source>
</reference>
<reference evidence="37" key="1">
    <citation type="submission" date="2014-08" db="EMBL/GenBank/DDBJ databases">
        <authorList>
            <person name="Buckheit Sturdevant C."/>
            <person name="Joseph S.B."/>
            <person name="Schnell G."/>
            <person name="Price R.W."/>
            <person name="Swanstrom R."/>
            <person name="Spudich S."/>
        </authorList>
    </citation>
    <scope>NUCLEOTIDE SEQUENCE</scope>
    <source>
        <strain evidence="37">9096_022912_CSF_15</strain>
    </source>
</reference>
<dbReference type="Gene3D" id="1.10.287.210">
    <property type="match status" value="1"/>
</dbReference>
<evidence type="ECO:0000259" key="35">
    <source>
        <dbReference type="Pfam" id="PF00516"/>
    </source>
</evidence>
<evidence type="ECO:0000256" key="11">
    <source>
        <dbReference type="ARBA" id="ARBA00022581"/>
    </source>
</evidence>
<evidence type="ECO:0000256" key="29">
    <source>
        <dbReference type="ARBA" id="ARBA00023280"/>
    </source>
</evidence>
<dbReference type="InterPro" id="IPR000328">
    <property type="entry name" value="GP41-like"/>
</dbReference>
<comment type="function">
    <text evidence="32">Envelope glycoprotein gp160: Oligomerizes in the host endoplasmic reticulum into predominantly trimers. In a second time, gp160 transits in the host Golgi, where glycosylation is completed. The precursor is then proteolytically cleaved in the trans-Golgi and thereby activated by cellular furin or furin-like proteases to produce gp120 and gp41.</text>
</comment>
<evidence type="ECO:0000256" key="5">
    <source>
        <dbReference type="ARBA" id="ARBA00004578"/>
    </source>
</evidence>
<feature type="short sequence motif" description="YXXL motif; contains endocytosis signal" evidence="32">
    <location>
        <begin position="710"/>
        <end position="713"/>
    </location>
</feature>
<feature type="region of interest" description="V5" evidence="32">
    <location>
        <begin position="458"/>
        <end position="468"/>
    </location>
</feature>
<comment type="PTM">
    <text evidence="32">Highly glycosylated by host. The high number of glycan on the protein is reffered to as 'glycan shield' because it contributes to hide protein sequence from adaptive immune system.</text>
</comment>
<dbReference type="GO" id="GO:0020002">
    <property type="term" value="C:host cell plasma membrane"/>
    <property type="evidence" value="ECO:0007669"/>
    <property type="project" value="UniProtKB-SubCell"/>
</dbReference>
<organismHost>
    <name type="scientific">Homo sapiens</name>
    <name type="common">Human</name>
    <dbReference type="NCBI Taxonomy" id="9606"/>
</organismHost>
<keyword evidence="11 32" id="KW-0945">Host-virus interaction</keyword>
<comment type="domain">
    <text evidence="32">The membrane proximal external region (MPER) present in gp41 is a tryptophan-rich region recognized by the antibodies 2F5, Z13, and 4E10. MPER seems to play a role in fusion.</text>
</comment>
<keyword evidence="27 32" id="KW-1015">Disulfide bond</keyword>
<keyword evidence="12 32" id="KW-1162">Viral penetration into host cytoplasm</keyword>
<dbReference type="Pfam" id="PF00516">
    <property type="entry name" value="GP120"/>
    <property type="match status" value="2"/>
</dbReference>
<dbReference type="InterPro" id="IPR036377">
    <property type="entry name" value="Gp120_core_sf"/>
</dbReference>
<dbReference type="InterPro" id="IPR000777">
    <property type="entry name" value="HIV1_Gp120"/>
</dbReference>
<evidence type="ECO:0000256" key="25">
    <source>
        <dbReference type="ARBA" id="ARBA00023136"/>
    </source>
</evidence>
<keyword evidence="31 32" id="KW-1160">Virus entry into host cell</keyword>
<dbReference type="Gene3D" id="1.20.5.490">
    <property type="entry name" value="Single helix bin"/>
    <property type="match status" value="1"/>
</dbReference>
<keyword evidence="9 32" id="KW-1032">Host cell membrane</keyword>
<evidence type="ECO:0000256" key="17">
    <source>
        <dbReference type="ARBA" id="ARBA00022804"/>
    </source>
</evidence>
<comment type="domain">
    <text evidence="32">The CD4-binding region is targeted by the antibody b12.</text>
</comment>
<feature type="coiled-coil region" evidence="32">
    <location>
        <begin position="631"/>
        <end position="665"/>
    </location>
</feature>
<feature type="lipid moiety-binding region" description="S-palmitoyl cysteine; by host" evidence="32">
    <location>
        <position position="762"/>
    </location>
</feature>
<dbReference type="GO" id="GO:0005198">
    <property type="term" value="F:structural molecule activity"/>
    <property type="evidence" value="ECO:0007669"/>
    <property type="project" value="UniProtKB-UniRule"/>
</dbReference>
<dbReference type="Gene3D" id="2.170.40.20">
    <property type="entry name" value="Human immunodeficiency virus 1, Gp160, envelope glycoprotein"/>
    <property type="match status" value="2"/>
</dbReference>
<dbReference type="GO" id="GO:0052031">
    <property type="term" value="P:symbiont-mediated perturbation of host defense response"/>
    <property type="evidence" value="ECO:0007669"/>
    <property type="project" value="UniProtKB-UniRule"/>
</dbReference>
<dbReference type="FunFam" id="2.170.40.20:FF:000003">
    <property type="entry name" value="Envelope glycoprotein gp160"/>
    <property type="match status" value="1"/>
</dbReference>
<dbReference type="GO" id="GO:1903908">
    <property type="term" value="P:positive regulation of plasma membrane raft polarization"/>
    <property type="evidence" value="ECO:0007669"/>
    <property type="project" value="UniProtKB-UniRule"/>
</dbReference>
<comment type="subcellular location">
    <molecule>Transmembrane protein gp41</molecule>
    <subcellularLocation>
        <location evidence="32">Virion membrane</location>
        <topology evidence="32">Single-pass type I membrane protein</topology>
    </subcellularLocation>
    <subcellularLocation>
        <location evidence="32">Host cell membrane</location>
        <topology evidence="32">Single-pass type I membrane protein</topology>
    </subcellularLocation>
    <subcellularLocation>
        <location evidence="32">Host endosome membrane</location>
        <topology evidence="32">Single-pass type I membrane protein</topology>
    </subcellularLocation>
    <text evidence="32">It is probably concentrated at the site of budding and incorporated into the virions possibly by contacts between the cytoplasmic tail of Env and the N-terminus of Gag.</text>
</comment>
<evidence type="ECO:0000256" key="8">
    <source>
        <dbReference type="ARBA" id="ARBA00022510"/>
    </source>
</evidence>
<evidence type="ECO:0000256" key="9">
    <source>
        <dbReference type="ARBA" id="ARBA00022511"/>
    </source>
</evidence>
<dbReference type="GO" id="GO:0075512">
    <property type="term" value="P:clathrin-dependent endocytosis of virus by host cell"/>
    <property type="evidence" value="ECO:0007669"/>
    <property type="project" value="UniProtKB-UniRule"/>
</dbReference>
<dbReference type="GO" id="GO:0019062">
    <property type="term" value="P:virion attachment to host cell"/>
    <property type="evidence" value="ECO:0007669"/>
    <property type="project" value="UniProtKB-UniRule"/>
</dbReference>
<evidence type="ECO:0000256" key="26">
    <source>
        <dbReference type="ARBA" id="ARBA00023139"/>
    </source>
</evidence>
<feature type="disulfide bond" evidence="32">
    <location>
        <begin position="596"/>
        <end position="602"/>
    </location>
</feature>
<proteinExistence type="inferred from homology"/>
<dbReference type="FunFam" id="2.170.40.20:FF:000004">
    <property type="entry name" value="Envelope glycoprotein gp160"/>
    <property type="match status" value="1"/>
</dbReference>
<feature type="site" description="Cleavage; by host furin" evidence="32">
    <location>
        <begin position="508"/>
        <end position="509"/>
    </location>
</feature>
<keyword evidence="20 32" id="KW-0261">Viral envelope protein</keyword>
<gene>
    <name evidence="32 37" type="primary">env</name>
</gene>
<keyword evidence="10 32" id="KW-1165">Clathrin-mediated endocytosis of virus by host</keyword>
<evidence type="ECO:0000256" key="16">
    <source>
        <dbReference type="ARBA" id="ARBA00022729"/>
    </source>
</evidence>
<comment type="PTM">
    <text evidence="32">Specific enzymatic cleavages in vivo yield mature proteins. Envelope glycoproteins are synthesized as a inactive precursor that is heavily N-glycosylated and processed likely by host cell furin in the Golgi to yield the mature SU and TM proteins. The cleavage site between SU and TM requires the minimal sequence [KR]-X-[KR]-R. About 2 of the 9 disulfide bonds of gp41 are reduced by P4HB/PDI, following binding to CD4 receptor.</text>
</comment>
<evidence type="ECO:0000256" key="32">
    <source>
        <dbReference type="HAMAP-Rule" id="MF_04083"/>
    </source>
</evidence>
<evidence type="ECO:0000256" key="20">
    <source>
        <dbReference type="ARBA" id="ARBA00022879"/>
    </source>
</evidence>
<dbReference type="InterPro" id="IPR037527">
    <property type="entry name" value="Gp160"/>
</dbReference>
<keyword evidence="16 32" id="KW-0732">Signal</keyword>
<evidence type="ECO:0000256" key="4">
    <source>
        <dbReference type="ARBA" id="ARBA00004563"/>
    </source>
</evidence>
<evidence type="ECO:0000256" key="2">
    <source>
        <dbReference type="ARBA" id="ARBA00004433"/>
    </source>
</evidence>